<dbReference type="Proteomes" id="UP000562395">
    <property type="component" value="Unassembled WGS sequence"/>
</dbReference>
<dbReference type="GO" id="GO:0030150">
    <property type="term" value="P:protein import into mitochondrial matrix"/>
    <property type="evidence" value="ECO:0007669"/>
    <property type="project" value="TreeGrafter"/>
</dbReference>
<comment type="subcellular location">
    <subcellularLocation>
        <location evidence="1">Membrane</location>
    </subcellularLocation>
</comment>
<dbReference type="Gene3D" id="3.10.450.240">
    <property type="match status" value="1"/>
</dbReference>
<keyword evidence="8" id="KW-1185">Reference proteome</keyword>
<dbReference type="NCBIfam" id="NF033779">
    <property type="entry name" value="Tim44_TimA_adap"/>
    <property type="match status" value="1"/>
</dbReference>
<dbReference type="InterPro" id="IPR032710">
    <property type="entry name" value="NTF2-like_dom_sf"/>
</dbReference>
<accession>A0A7W6EX66</accession>
<gene>
    <name evidence="7" type="ORF">GGQ88_003236</name>
</gene>
<evidence type="ECO:0000259" key="6">
    <source>
        <dbReference type="SMART" id="SM00978"/>
    </source>
</evidence>
<evidence type="ECO:0000256" key="1">
    <source>
        <dbReference type="ARBA" id="ARBA00004370"/>
    </source>
</evidence>
<dbReference type="InterPro" id="IPR039544">
    <property type="entry name" value="Tim44-like"/>
</dbReference>
<dbReference type="GO" id="GO:0051087">
    <property type="term" value="F:protein-folding chaperone binding"/>
    <property type="evidence" value="ECO:0007669"/>
    <property type="project" value="TreeGrafter"/>
</dbReference>
<evidence type="ECO:0000256" key="4">
    <source>
        <dbReference type="ARBA" id="ARBA00023136"/>
    </source>
</evidence>
<dbReference type="EMBL" id="JACICY010000008">
    <property type="protein sequence ID" value="MBB3861946.1"/>
    <property type="molecule type" value="Genomic_DNA"/>
</dbReference>
<evidence type="ECO:0000313" key="8">
    <source>
        <dbReference type="Proteomes" id="UP000562395"/>
    </source>
</evidence>
<dbReference type="GO" id="GO:0016020">
    <property type="term" value="C:membrane"/>
    <property type="evidence" value="ECO:0007669"/>
    <property type="project" value="UniProtKB-SubCell"/>
</dbReference>
<sequence length="232" mass="25602">MIVQIVILAMIAAFLGLRLYSVLGRRPERDEEPMRRRIEQPDPSANPHQPAQPRQIAQRGAESGNAAARPRELVTPEPNTFENAAEIGVRAIIAADRRFDLAQFLAGSKAAYGMILEAFWRGDKDELKQLCDDDVYQGFASAIDARTAAGESVDARLVRIEEARIVAASLDGQMARITVRFIADIASITRDSDGHVIAGSLDDAVDARDLWTFSRDLTARDPDWLLDETDEA</sequence>
<dbReference type="AlphaFoldDB" id="A0A7W6EX66"/>
<dbReference type="RefSeq" id="WP_183614439.1">
    <property type="nucleotide sequence ID" value="NZ_JACICY010000008.1"/>
</dbReference>
<comment type="caution">
    <text evidence="7">The sequence shown here is derived from an EMBL/GenBank/DDBJ whole genome shotgun (WGS) entry which is preliminary data.</text>
</comment>
<reference evidence="7 8" key="1">
    <citation type="submission" date="2020-08" db="EMBL/GenBank/DDBJ databases">
        <title>Genomic Encyclopedia of Type Strains, Phase IV (KMG-IV): sequencing the most valuable type-strain genomes for metagenomic binning, comparative biology and taxonomic classification.</title>
        <authorList>
            <person name="Goeker M."/>
        </authorList>
    </citation>
    <scope>NUCLEOTIDE SEQUENCE [LARGE SCALE GENOMIC DNA]</scope>
    <source>
        <strain evidence="7 8">DSM 14552</strain>
    </source>
</reference>
<organism evidence="7 8">
    <name type="scientific">Novosphingobium hassiacum</name>
    <dbReference type="NCBI Taxonomy" id="173676"/>
    <lineage>
        <taxon>Bacteria</taxon>
        <taxon>Pseudomonadati</taxon>
        <taxon>Pseudomonadota</taxon>
        <taxon>Alphaproteobacteria</taxon>
        <taxon>Sphingomonadales</taxon>
        <taxon>Sphingomonadaceae</taxon>
        <taxon>Novosphingobium</taxon>
    </lineage>
</organism>
<proteinExistence type="inferred from homology"/>
<dbReference type="Pfam" id="PF04280">
    <property type="entry name" value="Tim44"/>
    <property type="match status" value="1"/>
</dbReference>
<dbReference type="InterPro" id="IPR007379">
    <property type="entry name" value="Tim44-like_dom"/>
</dbReference>
<evidence type="ECO:0000256" key="2">
    <source>
        <dbReference type="ARBA" id="ARBA00009597"/>
    </source>
</evidence>
<dbReference type="PANTHER" id="PTHR10721">
    <property type="entry name" value="MITOCHONDRIAL IMPORT INNER MEMBRANE TRANSLOCASE SUBUNIT TIM44"/>
    <property type="match status" value="1"/>
</dbReference>
<dbReference type="PANTHER" id="PTHR10721:SF1">
    <property type="entry name" value="MITOCHONDRIAL IMPORT INNER MEMBRANE TRANSLOCASE SUBUNIT TIM44"/>
    <property type="match status" value="1"/>
</dbReference>
<evidence type="ECO:0000256" key="3">
    <source>
        <dbReference type="ARBA" id="ARBA00022946"/>
    </source>
</evidence>
<dbReference type="SMART" id="SM00978">
    <property type="entry name" value="Tim44"/>
    <property type="match status" value="1"/>
</dbReference>
<evidence type="ECO:0000313" key="7">
    <source>
        <dbReference type="EMBL" id="MBB3861946.1"/>
    </source>
</evidence>
<feature type="compositionally biased region" description="Basic and acidic residues" evidence="5">
    <location>
        <begin position="30"/>
        <end position="40"/>
    </location>
</feature>
<keyword evidence="3" id="KW-0809">Transit peptide</keyword>
<dbReference type="PIRSF" id="PIRSF031890">
    <property type="entry name" value="UCP031890_transporter_Tim44"/>
    <property type="match status" value="1"/>
</dbReference>
<keyword evidence="4" id="KW-0472">Membrane</keyword>
<feature type="region of interest" description="Disordered" evidence="5">
    <location>
        <begin position="30"/>
        <end position="79"/>
    </location>
</feature>
<protein>
    <submittedName>
        <fullName evidence="7">Putative lipid-binding transport protein (Tim44 family)</fullName>
    </submittedName>
</protein>
<evidence type="ECO:0000256" key="5">
    <source>
        <dbReference type="SAM" id="MobiDB-lite"/>
    </source>
</evidence>
<dbReference type="SUPFAM" id="SSF54427">
    <property type="entry name" value="NTF2-like"/>
    <property type="match status" value="1"/>
</dbReference>
<feature type="domain" description="Tim44-like" evidence="6">
    <location>
        <begin position="85"/>
        <end position="231"/>
    </location>
</feature>
<name>A0A7W6EX66_9SPHN</name>
<dbReference type="InterPro" id="IPR016985">
    <property type="entry name" value="UCP031890_Tim44-rel"/>
</dbReference>
<comment type="similarity">
    <text evidence="2">Belongs to the Tim44 family.</text>
</comment>